<dbReference type="PROSITE" id="PS50005">
    <property type="entry name" value="TPR"/>
    <property type="match status" value="1"/>
</dbReference>
<accession>A0ABW5B8K1</accession>
<dbReference type="InterPro" id="IPR011990">
    <property type="entry name" value="TPR-like_helical_dom_sf"/>
</dbReference>
<proteinExistence type="inferred from homology"/>
<keyword evidence="3" id="KW-0802">TPR repeat</keyword>
<evidence type="ECO:0000313" key="4">
    <source>
        <dbReference type="EMBL" id="MFD2201258.1"/>
    </source>
</evidence>
<dbReference type="InterPro" id="IPR019734">
    <property type="entry name" value="TPR_rpt"/>
</dbReference>
<dbReference type="RefSeq" id="WP_380801175.1">
    <property type="nucleotide sequence ID" value="NZ_JBHUIV010000010.1"/>
</dbReference>
<dbReference type="SUPFAM" id="SSF53474">
    <property type="entry name" value="alpha/beta-Hydrolases"/>
    <property type="match status" value="1"/>
</dbReference>
<dbReference type="PANTHER" id="PTHR40841:SF2">
    <property type="entry name" value="SIDEROPHORE-DEGRADING ESTERASE (EUROFUNG)"/>
    <property type="match status" value="1"/>
</dbReference>
<dbReference type="InterPro" id="IPR052558">
    <property type="entry name" value="Siderophore_Hydrolase_D"/>
</dbReference>
<dbReference type="GO" id="GO:0016787">
    <property type="term" value="F:hydrolase activity"/>
    <property type="evidence" value="ECO:0007669"/>
    <property type="project" value="UniProtKB-KW"/>
</dbReference>
<protein>
    <submittedName>
        <fullName evidence="4">Alpha/beta hydrolase-fold protein</fullName>
    </submittedName>
</protein>
<gene>
    <name evidence="4" type="ORF">ACFSKV_06755</name>
</gene>
<dbReference type="EMBL" id="JBHUIV010000010">
    <property type="protein sequence ID" value="MFD2201258.1"/>
    <property type="molecule type" value="Genomic_DNA"/>
</dbReference>
<keyword evidence="5" id="KW-1185">Reference proteome</keyword>
<name>A0ABW5B8K1_9BACT</name>
<comment type="caution">
    <text evidence="4">The sequence shown here is derived from an EMBL/GenBank/DDBJ whole genome shotgun (WGS) entry which is preliminary data.</text>
</comment>
<dbReference type="PANTHER" id="PTHR40841">
    <property type="entry name" value="SIDEROPHORE TRIACETYLFUSARININE C ESTERASE"/>
    <property type="match status" value="1"/>
</dbReference>
<sequence>MGIRFLNFILIFALWESQDSFGQNQSIYYQGQKDSLYSEILGENRPLLIYLPQSTRGLTMGNTPSPVVYMLDANSQFSITTQILKQLSFDAIPPSIVVGIVNTNRTRDLTPTHLDSDLSGFDVSLSGGGEAFLDFIEKELIPYIDQTYNTTPYRTFIGHSLGGLLSGYALATRPPLFNNVITLDPTTTWDDGILVKKIKAAAKAGTLAGKGYVFAVADADPTGNPQTDSLLTSFRIPNEQVWDLLSERADLSFLYKNYPKGSHLDMVIPGIYDGMKFLFSWYADLQLEIIDAADPMLGSNKTTEELIGSIESIYLRMSERFGYKVKPQEDLINSLGYWSMQAGDLERSQALFAMNVANYPESANVYDSMGDYFVAAGNEKEAIRFFKEALKRDENAGTREKLEDLENSSQD</sequence>
<keyword evidence="2 4" id="KW-0378">Hydrolase</keyword>
<evidence type="ECO:0000256" key="2">
    <source>
        <dbReference type="ARBA" id="ARBA00022801"/>
    </source>
</evidence>
<dbReference type="Proteomes" id="UP001597414">
    <property type="component" value="Unassembled WGS sequence"/>
</dbReference>
<evidence type="ECO:0000256" key="3">
    <source>
        <dbReference type="PROSITE-ProRule" id="PRU00339"/>
    </source>
</evidence>
<comment type="similarity">
    <text evidence="1">Belongs to the esterase D family.</text>
</comment>
<reference evidence="5" key="1">
    <citation type="journal article" date="2019" name="Int. J. Syst. Evol. Microbiol.">
        <title>The Global Catalogue of Microorganisms (GCM) 10K type strain sequencing project: providing services to taxonomists for standard genome sequencing and annotation.</title>
        <authorList>
            <consortium name="The Broad Institute Genomics Platform"/>
            <consortium name="The Broad Institute Genome Sequencing Center for Infectious Disease"/>
            <person name="Wu L."/>
            <person name="Ma J."/>
        </authorList>
    </citation>
    <scope>NUCLEOTIDE SEQUENCE [LARGE SCALE GENOMIC DNA]</scope>
    <source>
        <strain evidence="5">KCTC 19812</strain>
    </source>
</reference>
<evidence type="ECO:0000313" key="5">
    <source>
        <dbReference type="Proteomes" id="UP001597414"/>
    </source>
</evidence>
<dbReference type="SUPFAM" id="SSF48452">
    <property type="entry name" value="TPR-like"/>
    <property type="match status" value="1"/>
</dbReference>
<evidence type="ECO:0000256" key="1">
    <source>
        <dbReference type="ARBA" id="ARBA00005622"/>
    </source>
</evidence>
<dbReference type="Gene3D" id="3.40.50.1820">
    <property type="entry name" value="alpha/beta hydrolase"/>
    <property type="match status" value="1"/>
</dbReference>
<organism evidence="4 5">
    <name type="scientific">Shivajiella indica</name>
    <dbReference type="NCBI Taxonomy" id="872115"/>
    <lineage>
        <taxon>Bacteria</taxon>
        <taxon>Pseudomonadati</taxon>
        <taxon>Bacteroidota</taxon>
        <taxon>Cytophagia</taxon>
        <taxon>Cytophagales</taxon>
        <taxon>Cyclobacteriaceae</taxon>
        <taxon>Shivajiella</taxon>
    </lineage>
</organism>
<dbReference type="Pfam" id="PF00756">
    <property type="entry name" value="Esterase"/>
    <property type="match status" value="1"/>
</dbReference>
<dbReference type="InterPro" id="IPR029058">
    <property type="entry name" value="AB_hydrolase_fold"/>
</dbReference>
<feature type="repeat" description="TPR" evidence="3">
    <location>
        <begin position="363"/>
        <end position="396"/>
    </location>
</feature>
<dbReference type="InterPro" id="IPR000801">
    <property type="entry name" value="Esterase-like"/>
</dbReference>